<dbReference type="PANTHER" id="PTHR40765">
    <property type="entry name" value="ESX-2 SECRETION SYSTEM ATPASE ECCB2"/>
    <property type="match status" value="1"/>
</dbReference>
<evidence type="ECO:0000313" key="1">
    <source>
        <dbReference type="EMBL" id="MER7184692.1"/>
    </source>
</evidence>
<protein>
    <submittedName>
        <fullName evidence="1">Type VII secretion protein EccB</fullName>
    </submittedName>
</protein>
<keyword evidence="2" id="KW-1185">Reference proteome</keyword>
<organism evidence="1 2">
    <name type="scientific">Streptomyces hyaluromycini</name>
    <dbReference type="NCBI Taxonomy" id="1377993"/>
    <lineage>
        <taxon>Bacteria</taxon>
        <taxon>Bacillati</taxon>
        <taxon>Actinomycetota</taxon>
        <taxon>Actinomycetes</taxon>
        <taxon>Kitasatosporales</taxon>
        <taxon>Streptomycetaceae</taxon>
        <taxon>Streptomyces</taxon>
    </lineage>
</organism>
<dbReference type="InterPro" id="IPR007795">
    <property type="entry name" value="T7SS_EccB"/>
</dbReference>
<sequence length="268" mass="25787">FLDALPAGADLAPPAVPGQGTAGPALDGRRTRVGQVFVVRTPGSTERYYLLLRTGLVPLTATQAALSLSGPGVREKAYGGAAPVAVAITADALNGVLVQGDSDVETAGRALPATPPALLPVSQTQAACVRLRAAGGTTATGTGTGAGVGVGVAVIDAGALPAHAKTPAGTACLPVDSVAVPPDGGSLVRALGAGGGQVGDTTYLVTETGTKYLVPSAAAAQDLGYDLSAARGLPSALLAMLPTGPDLSPQGAVAGEATAGTAPGCAAR</sequence>
<comment type="caution">
    <text evidence="1">The sequence shown here is derived from an EMBL/GenBank/DDBJ whole genome shotgun (WGS) entry which is preliminary data.</text>
</comment>
<dbReference type="Gene3D" id="2.40.50.910">
    <property type="entry name" value="Type VII secretion system EccB, repeat 3 domain"/>
    <property type="match status" value="1"/>
</dbReference>
<evidence type="ECO:0000313" key="2">
    <source>
        <dbReference type="Proteomes" id="UP001474181"/>
    </source>
</evidence>
<proteinExistence type="predicted"/>
<dbReference type="EMBL" id="JBEPEK010000356">
    <property type="protein sequence ID" value="MER7184692.1"/>
    <property type="molecule type" value="Genomic_DNA"/>
</dbReference>
<reference evidence="1 2" key="1">
    <citation type="submission" date="2024-06" db="EMBL/GenBank/DDBJ databases">
        <title>The Natural Products Discovery Center: Release of the First 8490 Sequenced Strains for Exploring Actinobacteria Biosynthetic Diversity.</title>
        <authorList>
            <person name="Kalkreuter E."/>
            <person name="Kautsar S.A."/>
            <person name="Yang D."/>
            <person name="Bader C.D."/>
            <person name="Teijaro C.N."/>
            <person name="Fluegel L."/>
            <person name="Davis C.M."/>
            <person name="Simpson J.R."/>
            <person name="Lauterbach L."/>
            <person name="Steele A.D."/>
            <person name="Gui C."/>
            <person name="Meng S."/>
            <person name="Li G."/>
            <person name="Viehrig K."/>
            <person name="Ye F."/>
            <person name="Su P."/>
            <person name="Kiefer A.F."/>
            <person name="Nichols A."/>
            <person name="Cepeda A.J."/>
            <person name="Yan W."/>
            <person name="Fan B."/>
            <person name="Jiang Y."/>
            <person name="Adhikari A."/>
            <person name="Zheng C.-J."/>
            <person name="Schuster L."/>
            <person name="Cowan T.M."/>
            <person name="Smanski M.J."/>
            <person name="Chevrette M.G."/>
            <person name="De Carvalho L.P.S."/>
            <person name="Shen B."/>
        </authorList>
    </citation>
    <scope>NUCLEOTIDE SEQUENCE [LARGE SCALE GENOMIC DNA]</scope>
    <source>
        <strain evidence="1 2">NPDC000234</strain>
    </source>
</reference>
<feature type="non-terminal residue" evidence="1">
    <location>
        <position position="1"/>
    </location>
</feature>
<dbReference type="Pfam" id="PF05108">
    <property type="entry name" value="T7SS_ESX1_EccB"/>
    <property type="match status" value="1"/>
</dbReference>
<dbReference type="Proteomes" id="UP001474181">
    <property type="component" value="Unassembled WGS sequence"/>
</dbReference>
<dbReference type="RefSeq" id="WP_350787023.1">
    <property type="nucleotide sequence ID" value="NZ_JBEPEK010000356.1"/>
</dbReference>
<gene>
    <name evidence="1" type="ORF">ABT404_35400</name>
</gene>
<name>A0ABV1X6N2_9ACTN</name>
<dbReference type="PANTHER" id="PTHR40765:SF2">
    <property type="entry name" value="ESX-2 SECRETION SYSTEM ATPASE ECCB2"/>
    <property type="match status" value="1"/>
</dbReference>
<dbReference type="InterPro" id="IPR042485">
    <property type="entry name" value="T7SS_EccB_R3"/>
</dbReference>
<accession>A0ABV1X6N2</accession>